<keyword evidence="1" id="KW-0812">Transmembrane</keyword>
<accession>V6LZ84</accession>
<gene>
    <name evidence="2" type="ORF">SS50377_10691</name>
    <name evidence="3" type="ORF">SS50377_25865</name>
</gene>
<dbReference type="EMBL" id="AUWU02000006">
    <property type="protein sequence ID" value="KAH0571675.1"/>
    <property type="molecule type" value="Genomic_DNA"/>
</dbReference>
<evidence type="ECO:0000256" key="1">
    <source>
        <dbReference type="SAM" id="Phobius"/>
    </source>
</evidence>
<keyword evidence="1" id="KW-1133">Transmembrane helix</keyword>
<reference evidence="3" key="2">
    <citation type="submission" date="2020-12" db="EMBL/GenBank/DDBJ databases">
        <title>New Spironucleus salmonicida genome in near-complete chromosomes.</title>
        <authorList>
            <person name="Xu F."/>
            <person name="Kurt Z."/>
            <person name="Jimenez-Gonzalez A."/>
            <person name="Astvaldsson A."/>
            <person name="Andersson J.O."/>
            <person name="Svard S.G."/>
        </authorList>
    </citation>
    <scope>NUCLEOTIDE SEQUENCE</scope>
    <source>
        <strain evidence="3">ATCC 50377</strain>
    </source>
</reference>
<dbReference type="VEuPathDB" id="GiardiaDB:SS50377_25865"/>
<feature type="transmembrane region" description="Helical" evidence="1">
    <location>
        <begin position="29"/>
        <end position="49"/>
    </location>
</feature>
<evidence type="ECO:0000313" key="3">
    <source>
        <dbReference type="EMBL" id="KAH0571675.1"/>
    </source>
</evidence>
<dbReference type="Proteomes" id="UP000018208">
    <property type="component" value="Unassembled WGS sequence"/>
</dbReference>
<keyword evidence="1" id="KW-0472">Membrane</keyword>
<keyword evidence="4" id="KW-1185">Reference proteome</keyword>
<reference evidence="2 3" key="1">
    <citation type="journal article" date="2014" name="PLoS Genet.">
        <title>The Genome of Spironucleus salmonicida Highlights a Fish Pathogen Adapted to Fluctuating Environments.</title>
        <authorList>
            <person name="Xu F."/>
            <person name="Jerlstrom-Hultqvist J."/>
            <person name="Einarsson E."/>
            <person name="Astvaldsson A."/>
            <person name="Svard S.G."/>
            <person name="Andersson J.O."/>
        </authorList>
    </citation>
    <scope>NUCLEOTIDE SEQUENCE</scope>
    <source>
        <strain evidence="3">ATCC 50377</strain>
    </source>
</reference>
<organism evidence="2">
    <name type="scientific">Spironucleus salmonicida</name>
    <dbReference type="NCBI Taxonomy" id="348837"/>
    <lineage>
        <taxon>Eukaryota</taxon>
        <taxon>Metamonada</taxon>
        <taxon>Diplomonadida</taxon>
        <taxon>Hexamitidae</taxon>
        <taxon>Hexamitinae</taxon>
        <taxon>Spironucleus</taxon>
    </lineage>
</organism>
<evidence type="ECO:0000313" key="4">
    <source>
        <dbReference type="Proteomes" id="UP000018208"/>
    </source>
</evidence>
<evidence type="ECO:0000313" key="2">
    <source>
        <dbReference type="EMBL" id="EST49051.1"/>
    </source>
</evidence>
<name>V6LZ84_9EUKA</name>
<dbReference type="AlphaFoldDB" id="V6LZ84"/>
<dbReference type="EMBL" id="KI545964">
    <property type="protein sequence ID" value="EST49051.1"/>
    <property type="molecule type" value="Genomic_DNA"/>
</dbReference>
<sequence length="75" mass="8871">MTKVNNEYSDLKQAITPHATFAVDDLYEYLPFTCLFFLILVFLLSFIGCQHKVSRWSNIFINRKYSSLKQRYAVL</sequence>
<proteinExistence type="predicted"/>
<protein>
    <submittedName>
        <fullName evidence="2">Uncharacterized protein</fullName>
    </submittedName>
</protein>